<dbReference type="RefSeq" id="WP_146488641.1">
    <property type="nucleotide sequence ID" value="NZ_VIGX01000015.1"/>
</dbReference>
<comment type="caution">
    <text evidence="1">The sequence shown here is derived from an EMBL/GenBank/DDBJ whole genome shotgun (WGS) entry which is preliminary data.</text>
</comment>
<organism evidence="1 2">
    <name type="scientific">Tsukamurella conjunctivitidis</name>
    <dbReference type="NCBI Taxonomy" id="2592068"/>
    <lineage>
        <taxon>Bacteria</taxon>
        <taxon>Bacillati</taxon>
        <taxon>Actinomycetota</taxon>
        <taxon>Actinomycetes</taxon>
        <taxon>Mycobacteriales</taxon>
        <taxon>Tsukamurellaceae</taxon>
        <taxon>Tsukamurella</taxon>
    </lineage>
</organism>
<dbReference type="SUPFAM" id="SSF52540">
    <property type="entry name" value="P-loop containing nucleoside triphosphate hydrolases"/>
    <property type="match status" value="1"/>
</dbReference>
<dbReference type="EMBL" id="VIGX01000015">
    <property type="protein sequence ID" value="TWS27329.1"/>
    <property type="molecule type" value="Genomic_DNA"/>
</dbReference>
<dbReference type="Proteomes" id="UP000319375">
    <property type="component" value="Unassembled WGS sequence"/>
</dbReference>
<sequence length="326" mass="34594">MTSVYVDVARRLAGNFNPPAPTILTTAGGHPLFYSGELNLVYGDAECGKTWLCLAAVTETLTNGDGAAVIDLDHNGADSTLSRLLNLGTDASDLSDPDLFRLYEPLDKIDLDAVVQDLLDWEPELVVLDSLGEIMPLYGASSNSADDFTLVHKDVIKPLTAAGIAVVVVDHLAKNADSRAMGPGGTAAKRRAVGGLSVRVTVERPFAPGMGGSAKLQLNKDRHGGVRRNFATDAGGGEPVVGRFTLTPAADGHEGVDWEIESMTTKAAAKQDRPVRDRATGDAAKLRDAGFDFNTVREVKEYLHVGQARAQKALDAYRLGVDQEAA</sequence>
<dbReference type="OrthoDB" id="5125686at2"/>
<proteinExistence type="predicted"/>
<dbReference type="Pfam" id="PF13481">
    <property type="entry name" value="AAA_25"/>
    <property type="match status" value="1"/>
</dbReference>
<dbReference type="InterPro" id="IPR027417">
    <property type="entry name" value="P-loop_NTPase"/>
</dbReference>
<evidence type="ECO:0000313" key="2">
    <source>
        <dbReference type="Proteomes" id="UP000319375"/>
    </source>
</evidence>
<dbReference type="Gene3D" id="3.40.50.300">
    <property type="entry name" value="P-loop containing nucleotide triphosphate hydrolases"/>
    <property type="match status" value="1"/>
</dbReference>
<protein>
    <submittedName>
        <fullName evidence="1">AAA family ATPase</fullName>
    </submittedName>
</protein>
<reference evidence="1 2" key="1">
    <citation type="submission" date="2019-06" db="EMBL/GenBank/DDBJ databases">
        <title>Tsukamurella conjunctivitidis sp. nov., Tsukamurella assacharolytica sp. nov. and Tsukamurella sputae sp. nov. isolated from patients with conjunctivitis, bacteraemia (lymphoma) and respiratory infection (sputum) in Hong Kong.</title>
        <authorList>
            <person name="Teng J.L.L."/>
            <person name="Lee H.H."/>
            <person name="Fong J.Y.H."/>
            <person name="Fok K.M.N."/>
            <person name="Lau S.K.P."/>
            <person name="Woo P.C.Y."/>
        </authorList>
    </citation>
    <scope>NUCLEOTIDE SEQUENCE [LARGE SCALE GENOMIC DNA]</scope>
    <source>
        <strain evidence="1 2">HKU72</strain>
    </source>
</reference>
<keyword evidence="2" id="KW-1185">Reference proteome</keyword>
<evidence type="ECO:0000313" key="1">
    <source>
        <dbReference type="EMBL" id="TWS27329.1"/>
    </source>
</evidence>
<dbReference type="AlphaFoldDB" id="A0A5C5RW95"/>
<accession>A0A5C5RW95</accession>
<gene>
    <name evidence="1" type="ORF">FK530_19490</name>
</gene>
<name>A0A5C5RW95_9ACTN</name>